<dbReference type="SUPFAM" id="SSF158997">
    <property type="entry name" value="Trm112p-like"/>
    <property type="match status" value="1"/>
</dbReference>
<feature type="compositionally biased region" description="Acidic residues" evidence="2">
    <location>
        <begin position="60"/>
        <end position="78"/>
    </location>
</feature>
<name>I0V557_9PSEU</name>
<accession>I0V557</accession>
<dbReference type="HOGENOM" id="CLU_155659_4_1_11"/>
<comment type="similarity">
    <text evidence="1">Belongs to the UPF0434 family.</text>
</comment>
<dbReference type="HAMAP" id="MF_01187">
    <property type="entry name" value="UPF0434"/>
    <property type="match status" value="1"/>
</dbReference>
<dbReference type="EMBL" id="JH636049">
    <property type="protein sequence ID" value="EID55260.1"/>
    <property type="molecule type" value="Genomic_DNA"/>
</dbReference>
<evidence type="ECO:0000313" key="4">
    <source>
        <dbReference type="Proteomes" id="UP000004691"/>
    </source>
</evidence>
<dbReference type="Gene3D" id="2.20.25.10">
    <property type="match status" value="1"/>
</dbReference>
<gene>
    <name evidence="3" type="ORF">SacxiDRAFT_3050</name>
</gene>
<proteinExistence type="inferred from homology"/>
<dbReference type="Pfam" id="PF03966">
    <property type="entry name" value="Trm112p"/>
    <property type="match status" value="1"/>
</dbReference>
<organism evidence="3 4">
    <name type="scientific">Saccharomonospora xinjiangensis XJ-54</name>
    <dbReference type="NCBI Taxonomy" id="882086"/>
    <lineage>
        <taxon>Bacteria</taxon>
        <taxon>Bacillati</taxon>
        <taxon>Actinomycetota</taxon>
        <taxon>Actinomycetes</taxon>
        <taxon>Pseudonocardiales</taxon>
        <taxon>Pseudonocardiaceae</taxon>
        <taxon>Saccharomonospora</taxon>
    </lineage>
</organism>
<dbReference type="OrthoDB" id="9812205at2"/>
<reference evidence="3 4" key="1">
    <citation type="submission" date="2012-01" db="EMBL/GenBank/DDBJ databases">
        <title>Improved High-Quality Draft sequence of Saccharomonospora xinjiangensis XJ-54.</title>
        <authorList>
            <consortium name="US DOE Joint Genome Institute"/>
            <person name="Lucas S."/>
            <person name="Han J."/>
            <person name="Lapidus A."/>
            <person name="Cheng J.-F."/>
            <person name="Goodwin L."/>
            <person name="Pitluck S."/>
            <person name="Peters L."/>
            <person name="Mikhailova N."/>
            <person name="Teshima H."/>
            <person name="Detter J.C."/>
            <person name="Han C."/>
            <person name="Tapia R."/>
            <person name="Land M."/>
            <person name="Hauser L."/>
            <person name="Kyrpides N."/>
            <person name="Ivanova N."/>
            <person name="Pagani I."/>
            <person name="Brambilla E.-M."/>
            <person name="Klenk H.-P."/>
            <person name="Woyke T."/>
        </authorList>
    </citation>
    <scope>NUCLEOTIDE SEQUENCE [LARGE SCALE GENOMIC DNA]</scope>
    <source>
        <strain evidence="3 4">XJ-54</strain>
    </source>
</reference>
<keyword evidence="4" id="KW-1185">Reference proteome</keyword>
<dbReference type="STRING" id="882086.SacxiDRAFT_3050"/>
<evidence type="ECO:0000256" key="1">
    <source>
        <dbReference type="HAMAP-Rule" id="MF_01187"/>
    </source>
</evidence>
<protein>
    <recommendedName>
        <fullName evidence="1">UPF0434 protein SacxiDRAFT_3050</fullName>
    </recommendedName>
</protein>
<dbReference type="Proteomes" id="UP000004691">
    <property type="component" value="Unassembled WGS sequence"/>
</dbReference>
<dbReference type="AlphaFoldDB" id="I0V557"/>
<evidence type="ECO:0000313" key="3">
    <source>
        <dbReference type="EMBL" id="EID55260.1"/>
    </source>
</evidence>
<evidence type="ECO:0000256" key="2">
    <source>
        <dbReference type="SAM" id="MobiDB-lite"/>
    </source>
</evidence>
<dbReference type="eggNOG" id="COG2835">
    <property type="taxonomic scope" value="Bacteria"/>
</dbReference>
<sequence>MAVTLDAQLLEILACPAPDHAPLRPGAPGDPEADALTCTSCGRVFPVRDGIPVLLLDEATPPDDGERETDDQTSSDGA</sequence>
<feature type="region of interest" description="Disordered" evidence="2">
    <location>
        <begin position="55"/>
        <end position="78"/>
    </location>
</feature>
<dbReference type="InterPro" id="IPR005651">
    <property type="entry name" value="Trm112-like"/>
</dbReference>
<dbReference type="RefSeq" id="WP_006239415.1">
    <property type="nucleotide sequence ID" value="NZ_JH636049.1"/>
</dbReference>